<sequence length="212" mass="23659">MNVYYHEFLTLALIHFLAVIIPGPDFIISVRQSTQHGYRIGCMTAVGIGSGISVHVFYTLMGVGFVLSQNHIFMSLFQIIGALYLLYLGWNCLKGGSSPIEISTVVTSEHRTMSYRQAFMTGFWTNALNPKATIFFLAIFSSIVSTTTPLYIQILYGGWMCLVNTLWFIAVSLIFTQSKIRSGFLKYNSILEKVMGVLLGAIAIRLILGIEF</sequence>
<dbReference type="AlphaFoldDB" id="A0A5N4WAR6"/>
<gene>
    <name evidence="7" type="ORF">F4W09_09945</name>
</gene>
<keyword evidence="2" id="KW-1003">Cell membrane</keyword>
<dbReference type="RefSeq" id="WP_151504685.1">
    <property type="nucleotide sequence ID" value="NZ_VXLD01000005.1"/>
</dbReference>
<keyword evidence="5 6" id="KW-0472">Membrane</keyword>
<dbReference type="EMBL" id="VXLD01000005">
    <property type="protein sequence ID" value="KAB1855131.1"/>
    <property type="molecule type" value="Genomic_DNA"/>
</dbReference>
<dbReference type="GO" id="GO:0005886">
    <property type="term" value="C:plasma membrane"/>
    <property type="evidence" value="ECO:0007669"/>
    <property type="project" value="UniProtKB-SubCell"/>
</dbReference>
<evidence type="ECO:0000256" key="4">
    <source>
        <dbReference type="ARBA" id="ARBA00022989"/>
    </source>
</evidence>
<evidence type="ECO:0000256" key="2">
    <source>
        <dbReference type="ARBA" id="ARBA00022475"/>
    </source>
</evidence>
<dbReference type="Proteomes" id="UP000325788">
    <property type="component" value="Unassembled WGS sequence"/>
</dbReference>
<dbReference type="PANTHER" id="PTHR30086:SF21">
    <property type="entry name" value="TRANSPORT PROTEIN"/>
    <property type="match status" value="1"/>
</dbReference>
<dbReference type="InterPro" id="IPR001123">
    <property type="entry name" value="LeuE-type"/>
</dbReference>
<feature type="transmembrane region" description="Helical" evidence="6">
    <location>
        <begin position="6"/>
        <end position="28"/>
    </location>
</feature>
<dbReference type="Pfam" id="PF01810">
    <property type="entry name" value="LysE"/>
    <property type="match status" value="1"/>
</dbReference>
<dbReference type="GO" id="GO:0015171">
    <property type="term" value="F:amino acid transmembrane transporter activity"/>
    <property type="evidence" value="ECO:0007669"/>
    <property type="project" value="TreeGrafter"/>
</dbReference>
<comment type="caution">
    <text evidence="7">The sequence shown here is derived from an EMBL/GenBank/DDBJ whole genome shotgun (WGS) entry which is preliminary data.</text>
</comment>
<evidence type="ECO:0000256" key="3">
    <source>
        <dbReference type="ARBA" id="ARBA00022692"/>
    </source>
</evidence>
<accession>A0A5N4WAR6</accession>
<evidence type="ECO:0000313" key="7">
    <source>
        <dbReference type="EMBL" id="KAB1855131.1"/>
    </source>
</evidence>
<keyword evidence="3 6" id="KW-0812">Transmembrane</keyword>
<proteinExistence type="predicted"/>
<feature type="transmembrane region" description="Helical" evidence="6">
    <location>
        <begin position="72"/>
        <end position="90"/>
    </location>
</feature>
<feature type="transmembrane region" description="Helical" evidence="6">
    <location>
        <begin position="40"/>
        <end position="60"/>
    </location>
</feature>
<reference evidence="7 8" key="1">
    <citation type="submission" date="2019-09" db="EMBL/GenBank/DDBJ databases">
        <title>Draft genome sequence of Acinetobacter tandoii W4-4-4 isolated from environmental water sample.</title>
        <authorList>
            <person name="Wee S.K."/>
            <person name="Yan B."/>
            <person name="Mustaffa S.B."/>
            <person name="Yap E.P.H."/>
        </authorList>
    </citation>
    <scope>NUCLEOTIDE SEQUENCE [LARGE SCALE GENOMIC DNA]</scope>
    <source>
        <strain evidence="7 8">W4-4-4</strain>
    </source>
</reference>
<evidence type="ECO:0000313" key="8">
    <source>
        <dbReference type="Proteomes" id="UP000325788"/>
    </source>
</evidence>
<feature type="transmembrane region" description="Helical" evidence="6">
    <location>
        <begin position="123"/>
        <end position="144"/>
    </location>
</feature>
<keyword evidence="4 6" id="KW-1133">Transmembrane helix</keyword>
<dbReference type="PANTHER" id="PTHR30086">
    <property type="entry name" value="ARGININE EXPORTER PROTEIN ARGO"/>
    <property type="match status" value="1"/>
</dbReference>
<feature type="transmembrane region" description="Helical" evidence="6">
    <location>
        <begin position="150"/>
        <end position="175"/>
    </location>
</feature>
<evidence type="ECO:0000256" key="1">
    <source>
        <dbReference type="ARBA" id="ARBA00004651"/>
    </source>
</evidence>
<dbReference type="PIRSF" id="PIRSF006324">
    <property type="entry name" value="LeuE"/>
    <property type="match status" value="1"/>
</dbReference>
<organism evidence="7 8">
    <name type="scientific">Acinetobacter tandoii</name>
    <dbReference type="NCBI Taxonomy" id="202954"/>
    <lineage>
        <taxon>Bacteria</taxon>
        <taxon>Pseudomonadati</taxon>
        <taxon>Pseudomonadota</taxon>
        <taxon>Gammaproteobacteria</taxon>
        <taxon>Moraxellales</taxon>
        <taxon>Moraxellaceae</taxon>
        <taxon>Acinetobacter</taxon>
    </lineage>
</organism>
<comment type="subcellular location">
    <subcellularLocation>
        <location evidence="1">Cell membrane</location>
        <topology evidence="1">Multi-pass membrane protein</topology>
    </subcellularLocation>
</comment>
<evidence type="ECO:0000256" key="6">
    <source>
        <dbReference type="SAM" id="Phobius"/>
    </source>
</evidence>
<feature type="transmembrane region" description="Helical" evidence="6">
    <location>
        <begin position="187"/>
        <end position="208"/>
    </location>
</feature>
<evidence type="ECO:0000256" key="5">
    <source>
        <dbReference type="ARBA" id="ARBA00023136"/>
    </source>
</evidence>
<name>A0A5N4WAR6_9GAMM</name>
<protein>
    <submittedName>
        <fullName evidence="7">LysE family translocator</fullName>
    </submittedName>
</protein>